<organism evidence="4 5">
    <name type="scientific">Gulo gulo</name>
    <name type="common">Wolverine</name>
    <name type="synonym">Gluton</name>
    <dbReference type="NCBI Taxonomy" id="48420"/>
    <lineage>
        <taxon>Eukaryota</taxon>
        <taxon>Metazoa</taxon>
        <taxon>Chordata</taxon>
        <taxon>Craniata</taxon>
        <taxon>Vertebrata</taxon>
        <taxon>Euteleostomi</taxon>
        <taxon>Mammalia</taxon>
        <taxon>Eutheria</taxon>
        <taxon>Laurasiatheria</taxon>
        <taxon>Carnivora</taxon>
        <taxon>Caniformia</taxon>
        <taxon>Musteloidea</taxon>
        <taxon>Mustelidae</taxon>
        <taxon>Guloninae</taxon>
        <taxon>Gulo</taxon>
    </lineage>
</organism>
<dbReference type="GO" id="GO:0006936">
    <property type="term" value="P:muscle contraction"/>
    <property type="evidence" value="ECO:0007669"/>
    <property type="project" value="TreeGrafter"/>
</dbReference>
<evidence type="ECO:0000256" key="2">
    <source>
        <dbReference type="SAM" id="MobiDB-lite"/>
    </source>
</evidence>
<dbReference type="SUPFAM" id="SSF90257">
    <property type="entry name" value="Myosin rod fragments"/>
    <property type="match status" value="1"/>
</dbReference>
<evidence type="ECO:0000259" key="3">
    <source>
        <dbReference type="Pfam" id="PF01576"/>
    </source>
</evidence>
<name>A0A9X9LDD8_GULGU</name>
<dbReference type="Proteomes" id="UP000269945">
    <property type="component" value="Unassembled WGS sequence"/>
</dbReference>
<keyword evidence="1" id="KW-0175">Coiled coil</keyword>
<dbReference type="Pfam" id="PF01576">
    <property type="entry name" value="Myosin_tail_1"/>
    <property type="match status" value="1"/>
</dbReference>
<dbReference type="PANTHER" id="PTHR45615:SF64">
    <property type="entry name" value="MYOSIN-13"/>
    <property type="match status" value="1"/>
</dbReference>
<dbReference type="PANTHER" id="PTHR45615">
    <property type="entry name" value="MYOSIN HEAVY CHAIN, NON-MUSCLE"/>
    <property type="match status" value="1"/>
</dbReference>
<dbReference type="AlphaFoldDB" id="A0A9X9LDD8"/>
<sequence>RKKLAQRLQEAEENTEAVSSKCASLEKTKQRLQGEVDELMLDLERTNTARVLLDRKQRDFDKVLAEWKQKLDESQAELEAAQKGSRSLSTEVFKLQNAYEEVVDQLETLRRENKNLQGELPPPPTPGEHLDPPHLASCFPPPCRTLPSAPSTLELSPANVTDIVITKCPSGTRRAKGIAKLTSS</sequence>
<reference evidence="4 5" key="1">
    <citation type="submission" date="2018-10" db="EMBL/GenBank/DDBJ databases">
        <authorList>
            <person name="Ekblom R."/>
            <person name="Jareborg N."/>
        </authorList>
    </citation>
    <scope>NUCLEOTIDE SEQUENCE [LARGE SCALE GENOMIC DNA]</scope>
    <source>
        <tissue evidence="4">Muscle</tissue>
    </source>
</reference>
<dbReference type="EMBL" id="CYRY02000931">
    <property type="protein sequence ID" value="VCW52320.1"/>
    <property type="molecule type" value="Genomic_DNA"/>
</dbReference>
<dbReference type="GO" id="GO:0016460">
    <property type="term" value="C:myosin II complex"/>
    <property type="evidence" value="ECO:0007669"/>
    <property type="project" value="TreeGrafter"/>
</dbReference>
<feature type="non-terminal residue" evidence="4">
    <location>
        <position position="184"/>
    </location>
</feature>
<dbReference type="GO" id="GO:0051015">
    <property type="term" value="F:actin filament binding"/>
    <property type="evidence" value="ECO:0007669"/>
    <property type="project" value="TreeGrafter"/>
</dbReference>
<feature type="domain" description="Myosin tail" evidence="3">
    <location>
        <begin position="1"/>
        <end position="120"/>
    </location>
</feature>
<keyword evidence="5" id="KW-1185">Reference proteome</keyword>
<dbReference type="GO" id="GO:0005737">
    <property type="term" value="C:cytoplasm"/>
    <property type="evidence" value="ECO:0007669"/>
    <property type="project" value="TreeGrafter"/>
</dbReference>
<dbReference type="GO" id="GO:0000146">
    <property type="term" value="F:microfilament motor activity"/>
    <property type="evidence" value="ECO:0007669"/>
    <property type="project" value="TreeGrafter"/>
</dbReference>
<evidence type="ECO:0000256" key="1">
    <source>
        <dbReference type="ARBA" id="ARBA00023054"/>
    </source>
</evidence>
<accession>A0A9X9LDD8</accession>
<feature type="region of interest" description="Disordered" evidence="2">
    <location>
        <begin position="115"/>
        <end position="136"/>
    </location>
</feature>
<dbReference type="Gene3D" id="1.20.5.340">
    <property type="match status" value="1"/>
</dbReference>
<gene>
    <name evidence="4" type="ORF">BN2614_LOCUS1</name>
</gene>
<protein>
    <recommendedName>
        <fullName evidence="3">Myosin tail domain-containing protein</fullName>
    </recommendedName>
</protein>
<comment type="caution">
    <text evidence="4">The sequence shown here is derived from an EMBL/GenBank/DDBJ whole genome shotgun (WGS) entry which is preliminary data.</text>
</comment>
<evidence type="ECO:0000313" key="4">
    <source>
        <dbReference type="EMBL" id="VCW52320.1"/>
    </source>
</evidence>
<dbReference type="InterPro" id="IPR002928">
    <property type="entry name" value="Myosin_tail"/>
</dbReference>
<dbReference type="GO" id="GO:0032982">
    <property type="term" value="C:myosin filament"/>
    <property type="evidence" value="ECO:0007669"/>
    <property type="project" value="TreeGrafter"/>
</dbReference>
<proteinExistence type="predicted"/>
<feature type="region of interest" description="Disordered" evidence="2">
    <location>
        <begin position="1"/>
        <end position="23"/>
    </location>
</feature>
<evidence type="ECO:0000313" key="5">
    <source>
        <dbReference type="Proteomes" id="UP000269945"/>
    </source>
</evidence>